<dbReference type="KEGG" id="clw:CLAC_02870"/>
<keyword evidence="13" id="KW-1185">Reference proteome</keyword>
<dbReference type="SUPFAM" id="SSF81340">
    <property type="entry name" value="Clc chloride channel"/>
    <property type="match status" value="1"/>
</dbReference>
<feature type="region of interest" description="Disordered" evidence="10">
    <location>
        <begin position="418"/>
        <end position="448"/>
    </location>
</feature>
<keyword evidence="7" id="KW-0869">Chloride channel</keyword>
<dbReference type="EMBL" id="CP006841">
    <property type="protein sequence ID" value="ALA66850.1"/>
    <property type="molecule type" value="Genomic_DNA"/>
</dbReference>
<comment type="subcellular location">
    <subcellularLocation>
        <location evidence="1">Membrane</location>
        <topology evidence="1">Multi-pass membrane protein</topology>
    </subcellularLocation>
</comment>
<dbReference type="PRINTS" id="PR00762">
    <property type="entry name" value="CLCHANNEL"/>
</dbReference>
<dbReference type="PANTHER" id="PTHR43427:SF6">
    <property type="entry name" value="CHLORIDE CHANNEL PROTEIN CLC-E"/>
    <property type="match status" value="1"/>
</dbReference>
<name>A0A0K2GYI8_9CORY</name>
<dbReference type="GO" id="GO:0034707">
    <property type="term" value="C:chloride channel complex"/>
    <property type="evidence" value="ECO:0007669"/>
    <property type="project" value="UniProtKB-KW"/>
</dbReference>
<dbReference type="InterPro" id="IPR050368">
    <property type="entry name" value="ClC-type_chloride_channel"/>
</dbReference>
<dbReference type="GO" id="GO:0005254">
    <property type="term" value="F:chloride channel activity"/>
    <property type="evidence" value="ECO:0007669"/>
    <property type="project" value="UniProtKB-KW"/>
</dbReference>
<feature type="transmembrane region" description="Helical" evidence="11">
    <location>
        <begin position="258"/>
        <end position="278"/>
    </location>
</feature>
<dbReference type="Proteomes" id="UP000058446">
    <property type="component" value="Chromosome"/>
</dbReference>
<keyword evidence="3 11" id="KW-0812">Transmembrane</keyword>
<feature type="transmembrane region" description="Helical" evidence="11">
    <location>
        <begin position="390"/>
        <end position="411"/>
    </location>
</feature>
<evidence type="ECO:0000256" key="1">
    <source>
        <dbReference type="ARBA" id="ARBA00004141"/>
    </source>
</evidence>
<keyword evidence="6 11" id="KW-0472">Membrane</keyword>
<feature type="transmembrane region" description="Helical" evidence="11">
    <location>
        <begin position="65"/>
        <end position="82"/>
    </location>
</feature>
<proteinExistence type="predicted"/>
<evidence type="ECO:0000256" key="9">
    <source>
        <dbReference type="ARBA" id="ARBA00023303"/>
    </source>
</evidence>
<evidence type="ECO:0000256" key="7">
    <source>
        <dbReference type="ARBA" id="ARBA00023173"/>
    </source>
</evidence>
<keyword evidence="2" id="KW-0813">Transport</keyword>
<evidence type="ECO:0000256" key="5">
    <source>
        <dbReference type="ARBA" id="ARBA00023065"/>
    </source>
</evidence>
<dbReference type="Gene3D" id="1.10.3080.10">
    <property type="entry name" value="Clc chloride channel"/>
    <property type="match status" value="1"/>
</dbReference>
<gene>
    <name evidence="12" type="ORF">CLAC_02870</name>
</gene>
<feature type="compositionally biased region" description="Basic and acidic residues" evidence="10">
    <location>
        <begin position="430"/>
        <end position="448"/>
    </location>
</feature>
<feature type="transmembrane region" description="Helical" evidence="11">
    <location>
        <begin position="222"/>
        <end position="246"/>
    </location>
</feature>
<dbReference type="PATRIC" id="fig|1408189.4.peg.572"/>
<keyword evidence="5" id="KW-0406">Ion transport</keyword>
<dbReference type="STRING" id="1408189.CLAC_02870"/>
<dbReference type="InterPro" id="IPR014743">
    <property type="entry name" value="Cl-channel_core"/>
</dbReference>
<evidence type="ECO:0000256" key="4">
    <source>
        <dbReference type="ARBA" id="ARBA00022989"/>
    </source>
</evidence>
<dbReference type="PANTHER" id="PTHR43427">
    <property type="entry name" value="CHLORIDE CHANNEL PROTEIN CLC-E"/>
    <property type="match status" value="1"/>
</dbReference>
<sequence length="448" mass="46109">MSETDHPEPTTWVRLCIYTFVIGLATGLVAAGLALTMHGIEWLVYGQHEGDLAVVTDGTTGMQRFVGIVLAGLVAGPAWAALRKLATPIESVEAGMNGRLMPVWATLANVMLQMATVAAGASMGRENAPREAGAMMASQLSERLKVDLLTRRILVAAAAGAGLGAIYHIPLAGAIFSLEILLGSLSITAVMVVLACSAVATVTSGIVVGNSPLYNPIGLSEGWGNLGAALLLGVVCGAAGYAFRFASSRACEKAPTGWHGAWSIPLAFTAVGVVSLWLPEVLGNGRIAASTVLLDRPLLGFAVMLLAAKTIAVLMTFRSGAVGGVLTPGFAIGALSGFIVGCLVEPIMPSIPLSDYALLGAAAFLSASMAAPFFALIVTVEFTGQSSESYLALFLAAATASLTVAIIRSSLGLPRKQHMPWNKKPAAESATEKSAVKPADKPAEPKKS</sequence>
<evidence type="ECO:0000313" key="12">
    <source>
        <dbReference type="EMBL" id="ALA66850.1"/>
    </source>
</evidence>
<evidence type="ECO:0000256" key="10">
    <source>
        <dbReference type="SAM" id="MobiDB-lite"/>
    </source>
</evidence>
<dbReference type="AlphaFoldDB" id="A0A0K2GYI8"/>
<feature type="transmembrane region" description="Helical" evidence="11">
    <location>
        <begin position="298"/>
        <end position="317"/>
    </location>
</feature>
<protein>
    <submittedName>
        <fullName evidence="12">Chloride channel protein</fullName>
    </submittedName>
</protein>
<dbReference type="OrthoDB" id="3261015at2"/>
<organism evidence="12 13">
    <name type="scientific">Corynebacterium lactis RW2-5</name>
    <dbReference type="NCBI Taxonomy" id="1408189"/>
    <lineage>
        <taxon>Bacteria</taxon>
        <taxon>Bacillati</taxon>
        <taxon>Actinomycetota</taxon>
        <taxon>Actinomycetes</taxon>
        <taxon>Mycobacteriales</taxon>
        <taxon>Corynebacteriaceae</taxon>
        <taxon>Corynebacterium</taxon>
    </lineage>
</organism>
<evidence type="ECO:0000256" key="6">
    <source>
        <dbReference type="ARBA" id="ARBA00023136"/>
    </source>
</evidence>
<dbReference type="Pfam" id="PF00654">
    <property type="entry name" value="Voltage_CLC"/>
    <property type="match status" value="1"/>
</dbReference>
<reference evidence="12 13" key="1">
    <citation type="submission" date="2013-10" db="EMBL/GenBank/DDBJ databases">
        <title>Complete genome sequence of Corynebacterium lactis DSM 45799(T), isolated from raw cow milk.</title>
        <authorList>
            <person name="Ruckert C."/>
            <person name="Albersmeier A."/>
            <person name="Lipski A."/>
            <person name="Kalinowski J."/>
        </authorList>
    </citation>
    <scope>NUCLEOTIDE SEQUENCE [LARGE SCALE GENOMIC DNA]</scope>
    <source>
        <strain evidence="12 13">RW2-5</strain>
    </source>
</reference>
<evidence type="ECO:0000256" key="3">
    <source>
        <dbReference type="ARBA" id="ARBA00022692"/>
    </source>
</evidence>
<accession>A0A0K2GYI8</accession>
<feature type="transmembrane region" description="Helical" evidence="11">
    <location>
        <begin position="12"/>
        <end position="35"/>
    </location>
</feature>
<keyword evidence="8" id="KW-0868">Chloride</keyword>
<dbReference type="InterPro" id="IPR001807">
    <property type="entry name" value="ClC"/>
</dbReference>
<keyword evidence="9" id="KW-0407">Ion channel</keyword>
<evidence type="ECO:0000313" key="13">
    <source>
        <dbReference type="Proteomes" id="UP000058446"/>
    </source>
</evidence>
<keyword evidence="4 11" id="KW-1133">Transmembrane helix</keyword>
<dbReference type="RefSeq" id="WP_082313055.1">
    <property type="nucleotide sequence ID" value="NZ_CP006841.1"/>
</dbReference>
<feature type="transmembrane region" description="Helical" evidence="11">
    <location>
        <begin position="153"/>
        <end position="176"/>
    </location>
</feature>
<feature type="transmembrane region" description="Helical" evidence="11">
    <location>
        <begin position="182"/>
        <end position="210"/>
    </location>
</feature>
<feature type="transmembrane region" description="Helical" evidence="11">
    <location>
        <begin position="356"/>
        <end position="378"/>
    </location>
</feature>
<evidence type="ECO:0000256" key="11">
    <source>
        <dbReference type="SAM" id="Phobius"/>
    </source>
</evidence>
<evidence type="ECO:0000256" key="2">
    <source>
        <dbReference type="ARBA" id="ARBA00022448"/>
    </source>
</evidence>
<feature type="transmembrane region" description="Helical" evidence="11">
    <location>
        <begin position="323"/>
        <end position="344"/>
    </location>
</feature>
<evidence type="ECO:0000256" key="8">
    <source>
        <dbReference type="ARBA" id="ARBA00023214"/>
    </source>
</evidence>